<dbReference type="Proteomes" id="UP001177023">
    <property type="component" value="Unassembled WGS sequence"/>
</dbReference>
<evidence type="ECO:0000256" key="1">
    <source>
        <dbReference type="ARBA" id="ARBA00000451"/>
    </source>
</evidence>
<dbReference type="AlphaFoldDB" id="A0AA36DHH4"/>
<comment type="catalytic activity">
    <reaction evidence="1">
        <text>All bonds known to be hydrolyzed by this endopeptidase have arginine in P1 and an acidic residue in P4. P6 is often occupied by an acidic residue or by a hydroxy-amino-acid residue, the phosphorylation of which enhances cleavage.</text>
        <dbReference type="EC" id="3.4.22.49"/>
    </reaction>
</comment>
<dbReference type="InterPro" id="IPR005314">
    <property type="entry name" value="Peptidase_C50"/>
</dbReference>
<dbReference type="GO" id="GO:0006508">
    <property type="term" value="P:proteolysis"/>
    <property type="evidence" value="ECO:0007669"/>
    <property type="project" value="InterPro"/>
</dbReference>
<evidence type="ECO:0000313" key="6">
    <source>
        <dbReference type="EMBL" id="CAJ0587732.1"/>
    </source>
</evidence>
<organism evidence="6 7">
    <name type="scientific">Mesorhabditis spiculigera</name>
    <dbReference type="NCBI Taxonomy" id="96644"/>
    <lineage>
        <taxon>Eukaryota</taxon>
        <taxon>Metazoa</taxon>
        <taxon>Ecdysozoa</taxon>
        <taxon>Nematoda</taxon>
        <taxon>Chromadorea</taxon>
        <taxon>Rhabditida</taxon>
        <taxon>Rhabditina</taxon>
        <taxon>Rhabditomorpha</taxon>
        <taxon>Rhabditoidea</taxon>
        <taxon>Rhabditidae</taxon>
        <taxon>Mesorhabditinae</taxon>
        <taxon>Mesorhabditis</taxon>
    </lineage>
</organism>
<gene>
    <name evidence="6" type="ORF">MSPICULIGERA_LOCUS25687</name>
</gene>
<dbReference type="PANTHER" id="PTHR12792">
    <property type="entry name" value="EXTRA SPINDLE POLES 1-RELATED"/>
    <property type="match status" value="1"/>
</dbReference>
<dbReference type="GO" id="GO:0005737">
    <property type="term" value="C:cytoplasm"/>
    <property type="evidence" value="ECO:0007669"/>
    <property type="project" value="TreeGrafter"/>
</dbReference>
<feature type="domain" description="Peptidase C50" evidence="5">
    <location>
        <begin position="982"/>
        <end position="1076"/>
    </location>
</feature>
<keyword evidence="4" id="KW-0159">Chromosome partition</keyword>
<accession>A0AA36DHH4</accession>
<proteinExistence type="predicted"/>
<dbReference type="GO" id="GO:0072686">
    <property type="term" value="C:mitotic spindle"/>
    <property type="evidence" value="ECO:0007669"/>
    <property type="project" value="TreeGrafter"/>
</dbReference>
<keyword evidence="3" id="KW-0378">Hydrolase</keyword>
<dbReference type="InterPro" id="IPR030397">
    <property type="entry name" value="SEPARIN_core_dom"/>
</dbReference>
<dbReference type="GO" id="GO:0004197">
    <property type="term" value="F:cysteine-type endopeptidase activity"/>
    <property type="evidence" value="ECO:0007669"/>
    <property type="project" value="InterPro"/>
</dbReference>
<dbReference type="GO" id="GO:0005813">
    <property type="term" value="C:centrosome"/>
    <property type="evidence" value="ECO:0007669"/>
    <property type="project" value="TreeGrafter"/>
</dbReference>
<dbReference type="GO" id="GO:0051307">
    <property type="term" value="P:meiotic chromosome separation"/>
    <property type="evidence" value="ECO:0007669"/>
    <property type="project" value="TreeGrafter"/>
</dbReference>
<sequence>MSFPADTGTRKTRGKSPLRALSPSRLLDALSSTPKAFARGSERSTTICRKLDFDEPTTPTSRSSSTFLRAHNELKSNLQKAFVAQYAIDSTTCVILQSIGAKIEQSDLQAHITILQHYVWANQENDPHALLEKALNHYTENIRALLERAPDKLRQPFQKLLKELASALFLHGHSYKGLMCLKDLLIFFGSDLDIECAYQKWCVLLNEWECLDNFYKEFFTRDRFVEHTKFAEICQLIRVFNCKPEKREESMYKLYDFLNEHKGEKTFANYELQALINSCLANAYKLSLNKDGMKAKDGMYHLEQMLHYSEVIVKNTAANLFPERHKHEYPALDLKNKDAGQILKTSSRIAEHFNYMHQYVLEMFKIGQTREACGNSLRAWVAAVRLGSHQIIVRMTSLLFWIRFASFYDSHSRDNMRTMLRLLYDDSPQPPKPYAEGDLKANDATLMGALSDTFNQLVINEDESSHPSIHLYDGDCQCVNCRICGVQPSYRVEWELINFAYSGFPVIDGCISQLHKIFDSCRAEMAVDQKLLLGTFAKPRPPVLMSILWATVMVQWLRHNDGYQHPRASDEDIEEVVAYTEKIAKYAQTTLYVDLLALRQATRPRPPPLAFDWLEAEESNRTGILTRCFTPRVRAAPKMSSKDKEAVLQKARQDFRAFSHLMHRDWRLPVCSLIARLSTNPWETAMMAAEMGLLATRQAARTLEQDVGEIFIDVARFEAAVKNVPEDMTLFQLLLNDSGDLIVVKMHRDRKPIIVPLALKKKVDKFLEEMAVILKENDSTGNLAKLTTDSKFFWKERRRVDELLMKFCDKMQDEIIGRFAMLFRPSASLGRHGQNAAKCIQSMTEMKLGDETRAGLPSHMAAELVSLFATSYERGDAGEEFDAQWRPLLKTMLALVNLPATTASTISRSNDDFYPKLVAAKKDTAQDHPRYTMLVISPELSVLPWESMPIFNDAYVGRVGSVHQFLRIFGNKAISVPCSIDPTRGAYICDPDNNLTETKKRMGDHMAKFGWKGTIGQVPGLDDFKQMLSGNDIYVYIGHGSGSKYFGRTLVRKSGCTAVSLLMGCSSVAITPEGRGLDGRSAIFDYIIGSCPCLVGCLWMVTDGEIDRYLIDLSNYMFDAKEKKGMTKKGQGLRMLMDGMAFARSRCKLRYLTGASVVSYGLPVVTMPEECLSK</sequence>
<dbReference type="EC" id="3.4.22.49" evidence="2"/>
<reference evidence="6" key="1">
    <citation type="submission" date="2023-06" db="EMBL/GenBank/DDBJ databases">
        <authorList>
            <person name="Delattre M."/>
        </authorList>
    </citation>
    <scope>NUCLEOTIDE SEQUENCE</scope>
    <source>
        <strain evidence="6">AF72</strain>
    </source>
</reference>
<dbReference type="PROSITE" id="PS51700">
    <property type="entry name" value="SEPARIN"/>
    <property type="match status" value="1"/>
</dbReference>
<feature type="non-terminal residue" evidence="6">
    <location>
        <position position="1174"/>
    </location>
</feature>
<evidence type="ECO:0000256" key="4">
    <source>
        <dbReference type="ARBA" id="ARBA00022829"/>
    </source>
</evidence>
<dbReference type="PANTHER" id="PTHR12792:SF0">
    <property type="entry name" value="SEPARIN"/>
    <property type="match status" value="1"/>
</dbReference>
<dbReference type="GO" id="GO:0005634">
    <property type="term" value="C:nucleus"/>
    <property type="evidence" value="ECO:0007669"/>
    <property type="project" value="InterPro"/>
</dbReference>
<evidence type="ECO:0000256" key="2">
    <source>
        <dbReference type="ARBA" id="ARBA00012489"/>
    </source>
</evidence>
<name>A0AA36DHH4_9BILA</name>
<dbReference type="EMBL" id="CATQJA010002710">
    <property type="protein sequence ID" value="CAJ0587732.1"/>
    <property type="molecule type" value="Genomic_DNA"/>
</dbReference>
<evidence type="ECO:0000313" key="7">
    <source>
        <dbReference type="Proteomes" id="UP001177023"/>
    </source>
</evidence>
<keyword evidence="7" id="KW-1185">Reference proteome</keyword>
<evidence type="ECO:0000259" key="5">
    <source>
        <dbReference type="PROSITE" id="PS51700"/>
    </source>
</evidence>
<protein>
    <recommendedName>
        <fullName evidence="2">separase</fullName>
        <ecNumber evidence="2">3.4.22.49</ecNumber>
    </recommendedName>
</protein>
<dbReference type="Pfam" id="PF03568">
    <property type="entry name" value="Separin_C"/>
    <property type="match status" value="1"/>
</dbReference>
<comment type="caution">
    <text evidence="6">The sequence shown here is derived from an EMBL/GenBank/DDBJ whole genome shotgun (WGS) entry which is preliminary data.</text>
</comment>
<evidence type="ECO:0000256" key="3">
    <source>
        <dbReference type="ARBA" id="ARBA00022801"/>
    </source>
</evidence>